<accession>A0A5J4QD20</accession>
<name>A0A5J4QD20_9ZZZZ</name>
<feature type="non-terminal residue" evidence="1">
    <location>
        <position position="1"/>
    </location>
</feature>
<organism evidence="1">
    <name type="scientific">termite gut metagenome</name>
    <dbReference type="NCBI Taxonomy" id="433724"/>
    <lineage>
        <taxon>unclassified sequences</taxon>
        <taxon>metagenomes</taxon>
        <taxon>organismal metagenomes</taxon>
    </lineage>
</organism>
<dbReference type="AlphaFoldDB" id="A0A5J4QD20"/>
<sequence length="36" mass="3968">TILESKIPPSLTTAAEVSSQEDSMPRIKVFVFNIAF</sequence>
<evidence type="ECO:0000313" key="1">
    <source>
        <dbReference type="EMBL" id="KAA6318940.1"/>
    </source>
</evidence>
<protein>
    <submittedName>
        <fullName evidence="1">Uncharacterized protein</fullName>
    </submittedName>
</protein>
<comment type="caution">
    <text evidence="1">The sequence shown here is derived from an EMBL/GenBank/DDBJ whole genome shotgun (WGS) entry which is preliminary data.</text>
</comment>
<reference evidence="1" key="1">
    <citation type="submission" date="2019-03" db="EMBL/GenBank/DDBJ databases">
        <title>Single cell metagenomics reveals metabolic interactions within the superorganism composed of flagellate Streblomastix strix and complex community of Bacteroidetes bacteria on its surface.</title>
        <authorList>
            <person name="Treitli S.C."/>
            <person name="Kolisko M."/>
            <person name="Husnik F."/>
            <person name="Keeling P."/>
            <person name="Hampl V."/>
        </authorList>
    </citation>
    <scope>NUCLEOTIDE SEQUENCE</scope>
    <source>
        <strain evidence="1">STM</strain>
    </source>
</reference>
<dbReference type="EMBL" id="SNRY01004039">
    <property type="protein sequence ID" value="KAA6318940.1"/>
    <property type="molecule type" value="Genomic_DNA"/>
</dbReference>
<gene>
    <name evidence="1" type="ORF">EZS27_031110</name>
</gene>
<proteinExistence type="predicted"/>